<proteinExistence type="inferred from homology"/>
<dbReference type="Pfam" id="PF01594">
    <property type="entry name" value="AI-2E_transport"/>
    <property type="match status" value="1"/>
</dbReference>
<keyword evidence="4 6" id="KW-1133">Transmembrane helix</keyword>
<dbReference type="Proteomes" id="UP000076066">
    <property type="component" value="Chromosome"/>
</dbReference>
<feature type="transmembrane region" description="Helical" evidence="6">
    <location>
        <begin position="292"/>
        <end position="323"/>
    </location>
</feature>
<evidence type="ECO:0000256" key="6">
    <source>
        <dbReference type="SAM" id="Phobius"/>
    </source>
</evidence>
<dbReference type="KEGG" id="hjo:AY555_06705"/>
<evidence type="ECO:0000256" key="5">
    <source>
        <dbReference type="ARBA" id="ARBA00023136"/>
    </source>
</evidence>
<evidence type="ECO:0008006" key="9">
    <source>
        <dbReference type="Google" id="ProtNLM"/>
    </source>
</evidence>
<keyword evidence="8" id="KW-1185">Reference proteome</keyword>
<dbReference type="EMBL" id="CP014525">
    <property type="protein sequence ID" value="AMW34920.1"/>
    <property type="molecule type" value="Genomic_DNA"/>
</dbReference>
<dbReference type="InterPro" id="IPR002549">
    <property type="entry name" value="AI-2E-like"/>
</dbReference>
<comment type="subcellular location">
    <subcellularLocation>
        <location evidence="1">Membrane</location>
        <topology evidence="1">Multi-pass membrane protein</topology>
    </subcellularLocation>
</comment>
<name>A0A143DEH6_9PROT</name>
<feature type="transmembrane region" description="Helical" evidence="6">
    <location>
        <begin position="132"/>
        <end position="157"/>
    </location>
</feature>
<keyword evidence="3 6" id="KW-0812">Transmembrane</keyword>
<organism evidence="7 8">
    <name type="scientific">Haematospirillum jordaniae</name>
    <dbReference type="NCBI Taxonomy" id="1549855"/>
    <lineage>
        <taxon>Bacteria</taxon>
        <taxon>Pseudomonadati</taxon>
        <taxon>Pseudomonadota</taxon>
        <taxon>Alphaproteobacteria</taxon>
        <taxon>Rhodospirillales</taxon>
        <taxon>Novispirillaceae</taxon>
        <taxon>Haematospirillum</taxon>
    </lineage>
</organism>
<evidence type="ECO:0000256" key="3">
    <source>
        <dbReference type="ARBA" id="ARBA00022692"/>
    </source>
</evidence>
<feature type="transmembrane region" description="Helical" evidence="6">
    <location>
        <begin position="221"/>
        <end position="244"/>
    </location>
</feature>
<dbReference type="AlphaFoldDB" id="A0A143DEH6"/>
<reference evidence="7 8" key="1">
    <citation type="submission" date="2016-02" db="EMBL/GenBank/DDBJ databases">
        <title>Complete Genome of H5569, the type strain of the newly described species Haematospirillium jordaniae.</title>
        <authorList>
            <person name="Nicholson A.C."/>
            <person name="Humrighouse B.W."/>
            <person name="Loparov V."/>
            <person name="McQuiston J.R."/>
        </authorList>
    </citation>
    <scope>NUCLEOTIDE SEQUENCE [LARGE SCALE GENOMIC DNA]</scope>
    <source>
        <strain evidence="7 8">H5569</strain>
    </source>
</reference>
<evidence type="ECO:0000313" key="7">
    <source>
        <dbReference type="EMBL" id="AMW34920.1"/>
    </source>
</evidence>
<dbReference type="GO" id="GO:0016020">
    <property type="term" value="C:membrane"/>
    <property type="evidence" value="ECO:0007669"/>
    <property type="project" value="UniProtKB-SubCell"/>
</dbReference>
<feature type="transmembrane region" description="Helical" evidence="6">
    <location>
        <begin position="41"/>
        <end position="66"/>
    </location>
</feature>
<sequence>MVLLALLSVYILRTALLPFVAGAAVAYFLDPVADWLERHGLSRLVATILITFLFLMVVIGILLILVPALQAEIVGFVHRIPAYAQAIARRLEPLVSQAAEFLPKSQVQKLTDGASGMFSNVLSWIFDLVRSLLSGGAALINVLSLVVIAPVVAFYLLRDWDAIVTRIHDLLPRQHAGTIVELARESDTVLAGFVRGQAIVCVSLGTFYAVGLSLVGLDLGLLVGLGAGLISFVPYVGTILGFVISMGLAFAQFSDTLHIALTAAVFALGQFLEGNFLSPWLVGNRVGLHPVWMIFALLSGGTLFGFVGILMAVPVAAVLGVLVRFSLRRYRNSHLYHGHKPT</sequence>
<feature type="transmembrane region" description="Helical" evidence="6">
    <location>
        <begin position="6"/>
        <end position="29"/>
    </location>
</feature>
<evidence type="ECO:0000313" key="8">
    <source>
        <dbReference type="Proteomes" id="UP000076066"/>
    </source>
</evidence>
<evidence type="ECO:0000256" key="1">
    <source>
        <dbReference type="ARBA" id="ARBA00004141"/>
    </source>
</evidence>
<dbReference type="PANTHER" id="PTHR21716">
    <property type="entry name" value="TRANSMEMBRANE PROTEIN"/>
    <property type="match status" value="1"/>
</dbReference>
<comment type="similarity">
    <text evidence="2">Belongs to the autoinducer-2 exporter (AI-2E) (TC 2.A.86) family.</text>
</comment>
<dbReference type="GO" id="GO:0055085">
    <property type="term" value="P:transmembrane transport"/>
    <property type="evidence" value="ECO:0007669"/>
    <property type="project" value="TreeGrafter"/>
</dbReference>
<protein>
    <recommendedName>
        <fullName evidence="9">Permease</fullName>
    </recommendedName>
</protein>
<dbReference type="PANTHER" id="PTHR21716:SF64">
    <property type="entry name" value="AI-2 TRANSPORT PROTEIN TQSA"/>
    <property type="match status" value="1"/>
</dbReference>
<gene>
    <name evidence="7" type="ORF">AY555_06705</name>
</gene>
<evidence type="ECO:0000256" key="4">
    <source>
        <dbReference type="ARBA" id="ARBA00022989"/>
    </source>
</evidence>
<dbReference type="STRING" id="1549855.AY555_06705"/>
<feature type="transmembrane region" description="Helical" evidence="6">
    <location>
        <begin position="193"/>
        <end position="215"/>
    </location>
</feature>
<evidence type="ECO:0000256" key="2">
    <source>
        <dbReference type="ARBA" id="ARBA00009773"/>
    </source>
</evidence>
<accession>A0A143DEH6</accession>
<keyword evidence="5 6" id="KW-0472">Membrane</keyword>